<comment type="caution">
    <text evidence="5">The sequence shown here is derived from an EMBL/GenBank/DDBJ whole genome shotgun (WGS) entry which is preliminary data.</text>
</comment>
<dbReference type="PANTHER" id="PTHR43695">
    <property type="entry name" value="PUTATIVE (AFU_ORTHOLOGUE AFUA_2G17250)-RELATED"/>
    <property type="match status" value="1"/>
</dbReference>
<sequence length="276" mass="29748">MKLHRLSRTVSLASALATFFSTALLLATSNSHAADAPARPIRILLVGDSTMASTSGYGDAFCARVNRANTCLNLAKGGRSSGSFRAEGRWDEVEGLLRGAAAYRITYVLIQFGHNDQPGKPGRSTDLKTEFPVNMARYVREVRALGGIPVLVTPLTRRTFKDKVLENNLLPWAEVIRATAVEQQVALLDLNADSYAAVQALGQDEADTLAVVPRPDNFNDAANGATKVEVAGAAKSAFDRTHVGAKGAAYFSRMVMEEMKRALPESAGYFKPESEQ</sequence>
<evidence type="ECO:0000256" key="2">
    <source>
        <dbReference type="ARBA" id="ARBA00022801"/>
    </source>
</evidence>
<dbReference type="Pfam" id="PF13472">
    <property type="entry name" value="Lipase_GDSL_2"/>
    <property type="match status" value="1"/>
</dbReference>
<dbReference type="RefSeq" id="WP_161038356.1">
    <property type="nucleotide sequence ID" value="NZ_WWCM01000003.1"/>
</dbReference>
<dbReference type="Proteomes" id="UP000478090">
    <property type="component" value="Unassembled WGS sequence"/>
</dbReference>
<dbReference type="CDD" id="cd01821">
    <property type="entry name" value="Rhamnogalacturan_acetylesterase_like"/>
    <property type="match status" value="1"/>
</dbReference>
<proteinExistence type="inferred from homology"/>
<dbReference type="InterPro" id="IPR037459">
    <property type="entry name" value="RhgT-like"/>
</dbReference>
<name>A0ABW9VHH9_9BURK</name>
<evidence type="ECO:0000313" key="5">
    <source>
        <dbReference type="EMBL" id="MYM38966.1"/>
    </source>
</evidence>
<protein>
    <submittedName>
        <fullName evidence="5">Hydrolase</fullName>
    </submittedName>
</protein>
<dbReference type="InterPro" id="IPR036514">
    <property type="entry name" value="SGNH_hydro_sf"/>
</dbReference>
<dbReference type="SUPFAM" id="SSF52266">
    <property type="entry name" value="SGNH hydrolase"/>
    <property type="match status" value="1"/>
</dbReference>
<dbReference type="InterPro" id="IPR013830">
    <property type="entry name" value="SGNH_hydro"/>
</dbReference>
<feature type="signal peptide" evidence="3">
    <location>
        <begin position="1"/>
        <end position="33"/>
    </location>
</feature>
<feature type="chain" id="PRO_5046521176" evidence="3">
    <location>
        <begin position="34"/>
        <end position="276"/>
    </location>
</feature>
<keyword evidence="6" id="KW-1185">Reference proteome</keyword>
<keyword evidence="3" id="KW-0732">Signal</keyword>
<feature type="domain" description="SGNH hydrolase-type esterase" evidence="4">
    <location>
        <begin position="46"/>
        <end position="205"/>
    </location>
</feature>
<evidence type="ECO:0000259" key="4">
    <source>
        <dbReference type="Pfam" id="PF13472"/>
    </source>
</evidence>
<evidence type="ECO:0000256" key="3">
    <source>
        <dbReference type="SAM" id="SignalP"/>
    </source>
</evidence>
<organism evidence="5 6">
    <name type="scientific">Duganella qianjiadongensis</name>
    <dbReference type="NCBI Taxonomy" id="2692176"/>
    <lineage>
        <taxon>Bacteria</taxon>
        <taxon>Pseudomonadati</taxon>
        <taxon>Pseudomonadota</taxon>
        <taxon>Betaproteobacteria</taxon>
        <taxon>Burkholderiales</taxon>
        <taxon>Oxalobacteraceae</taxon>
        <taxon>Telluria group</taxon>
        <taxon>Duganella</taxon>
    </lineage>
</organism>
<dbReference type="PANTHER" id="PTHR43695:SF1">
    <property type="entry name" value="RHAMNOGALACTURONAN ACETYLESTERASE"/>
    <property type="match status" value="1"/>
</dbReference>
<gene>
    <name evidence="5" type="ORF">GTP27_06440</name>
</gene>
<accession>A0ABW9VHH9</accession>
<evidence type="ECO:0000313" key="6">
    <source>
        <dbReference type="Proteomes" id="UP000478090"/>
    </source>
</evidence>
<comment type="similarity">
    <text evidence="1">Belongs to the 'GDSL' lipolytic enzyme family.</text>
</comment>
<dbReference type="Gene3D" id="3.40.50.1110">
    <property type="entry name" value="SGNH hydrolase"/>
    <property type="match status" value="1"/>
</dbReference>
<reference evidence="5 6" key="1">
    <citation type="submission" date="2019-12" db="EMBL/GenBank/DDBJ databases">
        <title>Novel species isolated from a subtropical stream in China.</title>
        <authorList>
            <person name="Lu H."/>
        </authorList>
    </citation>
    <scope>NUCLEOTIDE SEQUENCE [LARGE SCALE GENOMIC DNA]</scope>
    <source>
        <strain evidence="5 6">CY13W</strain>
    </source>
</reference>
<keyword evidence="2 5" id="KW-0378">Hydrolase</keyword>
<dbReference type="EMBL" id="WWCM01000003">
    <property type="protein sequence ID" value="MYM38966.1"/>
    <property type="molecule type" value="Genomic_DNA"/>
</dbReference>
<dbReference type="GO" id="GO:0016787">
    <property type="term" value="F:hydrolase activity"/>
    <property type="evidence" value="ECO:0007669"/>
    <property type="project" value="UniProtKB-KW"/>
</dbReference>
<evidence type="ECO:0000256" key="1">
    <source>
        <dbReference type="ARBA" id="ARBA00008668"/>
    </source>
</evidence>